<name>A0AAW1QAE4_9CHLO</name>
<keyword evidence="4 7" id="KW-0472">Membrane</keyword>
<dbReference type="GO" id="GO:0005789">
    <property type="term" value="C:endoplasmic reticulum membrane"/>
    <property type="evidence" value="ECO:0007669"/>
    <property type="project" value="TreeGrafter"/>
</dbReference>
<evidence type="ECO:0000256" key="8">
    <source>
        <dbReference type="SAM" id="SignalP"/>
    </source>
</evidence>
<dbReference type="PRINTS" id="PR00625">
    <property type="entry name" value="JDOMAIN"/>
</dbReference>
<accession>A0AAW1QAE4</accession>
<dbReference type="InterPro" id="IPR001623">
    <property type="entry name" value="DnaJ_domain"/>
</dbReference>
<evidence type="ECO:0000256" key="7">
    <source>
        <dbReference type="SAM" id="Phobius"/>
    </source>
</evidence>
<reference evidence="10 11" key="1">
    <citation type="journal article" date="2024" name="Nat. Commun.">
        <title>Phylogenomics reveals the evolutionary origins of lichenization in chlorophyte algae.</title>
        <authorList>
            <person name="Puginier C."/>
            <person name="Libourel C."/>
            <person name="Otte J."/>
            <person name="Skaloud P."/>
            <person name="Haon M."/>
            <person name="Grisel S."/>
            <person name="Petersen M."/>
            <person name="Berrin J.G."/>
            <person name="Delaux P.M."/>
            <person name="Dal Grande F."/>
            <person name="Keller J."/>
        </authorList>
    </citation>
    <scope>NUCLEOTIDE SEQUENCE [LARGE SCALE GENOMIC DNA]</scope>
    <source>
        <strain evidence="10 11">SAG 2043</strain>
    </source>
</reference>
<evidence type="ECO:0000256" key="3">
    <source>
        <dbReference type="ARBA" id="ARBA00022989"/>
    </source>
</evidence>
<evidence type="ECO:0000256" key="4">
    <source>
        <dbReference type="ARBA" id="ARBA00023136"/>
    </source>
</evidence>
<protein>
    <recommendedName>
        <fullName evidence="9">J domain-containing protein</fullName>
    </recommendedName>
</protein>
<dbReference type="Proteomes" id="UP001489004">
    <property type="component" value="Unassembled WGS sequence"/>
</dbReference>
<dbReference type="SMART" id="SM00271">
    <property type="entry name" value="DnaJ"/>
    <property type="match status" value="1"/>
</dbReference>
<dbReference type="SUPFAM" id="SSF46565">
    <property type="entry name" value="Chaperone J-domain"/>
    <property type="match status" value="1"/>
</dbReference>
<organism evidence="10 11">
    <name type="scientific">[Myrmecia] bisecta</name>
    <dbReference type="NCBI Taxonomy" id="41462"/>
    <lineage>
        <taxon>Eukaryota</taxon>
        <taxon>Viridiplantae</taxon>
        <taxon>Chlorophyta</taxon>
        <taxon>core chlorophytes</taxon>
        <taxon>Trebouxiophyceae</taxon>
        <taxon>Trebouxiales</taxon>
        <taxon>Trebouxiaceae</taxon>
        <taxon>Myrmecia</taxon>
    </lineage>
</organism>
<dbReference type="InterPro" id="IPR044632">
    <property type="entry name" value="DNAJC25-like"/>
</dbReference>
<sequence length="321" mass="36963">MAGRQRLLQLCTVLLLALCRQCTAGDLSFYCGDDDCYDVLGVKQSATAVEIKKVYRQLSLKWHPDKNPSAEAKAQFQRIAQAYEILTDERKRRNYDYALAHPDQYVYNRYKYYNAHVREQLQTSVWLVVVGTVLVISVVQYLAKRSSYESAMRFVRSTPRYQNRLKQLLEERQAAEGGPTAASSGKLRRRGSAKSLRKAAKGSTADLSELEAEADAEVALHGGYTRPSPWNTLGGHMIRVPKYLYKWGRFWGQWHYNFSYQRLPYDMEAREYLTRVALGMSEGMWEALPGEKQGELLAKKLWIPDNQAEYARQALAQLRRR</sequence>
<dbReference type="InterPro" id="IPR036869">
    <property type="entry name" value="J_dom_sf"/>
</dbReference>
<evidence type="ECO:0000313" key="10">
    <source>
        <dbReference type="EMBL" id="KAK9817925.1"/>
    </source>
</evidence>
<evidence type="ECO:0000256" key="6">
    <source>
        <dbReference type="SAM" id="MobiDB-lite"/>
    </source>
</evidence>
<gene>
    <name evidence="10" type="ORF">WJX72_004406</name>
</gene>
<dbReference type="AlphaFoldDB" id="A0AAW1QAE4"/>
<dbReference type="CDD" id="cd06257">
    <property type="entry name" value="DnaJ"/>
    <property type="match status" value="1"/>
</dbReference>
<comment type="subcellular location">
    <subcellularLocation>
        <location evidence="1">Membrane</location>
        <topology evidence="1">Multi-pass membrane protein</topology>
    </subcellularLocation>
</comment>
<evidence type="ECO:0000256" key="5">
    <source>
        <dbReference type="ARBA" id="ARBA00023186"/>
    </source>
</evidence>
<keyword evidence="5" id="KW-0143">Chaperone</keyword>
<keyword evidence="8" id="KW-0732">Signal</keyword>
<evidence type="ECO:0000313" key="11">
    <source>
        <dbReference type="Proteomes" id="UP001489004"/>
    </source>
</evidence>
<dbReference type="PROSITE" id="PS00636">
    <property type="entry name" value="DNAJ_1"/>
    <property type="match status" value="1"/>
</dbReference>
<dbReference type="GO" id="GO:0006457">
    <property type="term" value="P:protein folding"/>
    <property type="evidence" value="ECO:0007669"/>
    <property type="project" value="InterPro"/>
</dbReference>
<evidence type="ECO:0000256" key="1">
    <source>
        <dbReference type="ARBA" id="ARBA00004141"/>
    </source>
</evidence>
<dbReference type="Gene3D" id="1.10.287.110">
    <property type="entry name" value="DnaJ domain"/>
    <property type="match status" value="1"/>
</dbReference>
<feature type="domain" description="J" evidence="9">
    <location>
        <begin position="35"/>
        <end position="99"/>
    </location>
</feature>
<keyword evidence="3 7" id="KW-1133">Transmembrane helix</keyword>
<dbReference type="PANTHER" id="PTHR44176:SF1">
    <property type="entry name" value="DNAJ HOMOLOG SUBFAMILY C MEMBER 25"/>
    <property type="match status" value="1"/>
</dbReference>
<keyword evidence="11" id="KW-1185">Reference proteome</keyword>
<feature type="signal peptide" evidence="8">
    <location>
        <begin position="1"/>
        <end position="24"/>
    </location>
</feature>
<dbReference type="PROSITE" id="PS50076">
    <property type="entry name" value="DNAJ_2"/>
    <property type="match status" value="1"/>
</dbReference>
<evidence type="ECO:0000259" key="9">
    <source>
        <dbReference type="PROSITE" id="PS50076"/>
    </source>
</evidence>
<dbReference type="Pfam" id="PF00226">
    <property type="entry name" value="DnaJ"/>
    <property type="match status" value="1"/>
</dbReference>
<dbReference type="EMBL" id="JALJOR010000004">
    <property type="protein sequence ID" value="KAK9817925.1"/>
    <property type="molecule type" value="Genomic_DNA"/>
</dbReference>
<dbReference type="InterPro" id="IPR018253">
    <property type="entry name" value="DnaJ_domain_CS"/>
</dbReference>
<feature type="compositionally biased region" description="Basic residues" evidence="6">
    <location>
        <begin position="186"/>
        <end position="200"/>
    </location>
</feature>
<feature type="region of interest" description="Disordered" evidence="6">
    <location>
        <begin position="172"/>
        <end position="200"/>
    </location>
</feature>
<keyword evidence="2 7" id="KW-0812">Transmembrane</keyword>
<feature type="chain" id="PRO_5043743909" description="J domain-containing protein" evidence="8">
    <location>
        <begin position="25"/>
        <end position="321"/>
    </location>
</feature>
<dbReference type="PANTHER" id="PTHR44176">
    <property type="entry name" value="DNAJ HOMOLOG SUBFAMILY C MEMBER 25"/>
    <property type="match status" value="1"/>
</dbReference>
<feature type="transmembrane region" description="Helical" evidence="7">
    <location>
        <begin position="124"/>
        <end position="143"/>
    </location>
</feature>
<comment type="caution">
    <text evidence="10">The sequence shown here is derived from an EMBL/GenBank/DDBJ whole genome shotgun (WGS) entry which is preliminary data.</text>
</comment>
<proteinExistence type="predicted"/>
<evidence type="ECO:0000256" key="2">
    <source>
        <dbReference type="ARBA" id="ARBA00022692"/>
    </source>
</evidence>